<keyword evidence="2" id="KW-1185">Reference proteome</keyword>
<name>A0AAV7T994_PLEWA</name>
<dbReference type="EMBL" id="JANPWB010000007">
    <property type="protein sequence ID" value="KAJ1173067.1"/>
    <property type="molecule type" value="Genomic_DNA"/>
</dbReference>
<reference evidence="1" key="1">
    <citation type="journal article" date="2022" name="bioRxiv">
        <title>Sequencing and chromosome-scale assembly of the giantPleurodeles waltlgenome.</title>
        <authorList>
            <person name="Brown T."/>
            <person name="Elewa A."/>
            <person name="Iarovenko S."/>
            <person name="Subramanian E."/>
            <person name="Araus A.J."/>
            <person name="Petzold A."/>
            <person name="Susuki M."/>
            <person name="Suzuki K.-i.T."/>
            <person name="Hayashi T."/>
            <person name="Toyoda A."/>
            <person name="Oliveira C."/>
            <person name="Osipova E."/>
            <person name="Leigh N.D."/>
            <person name="Simon A."/>
            <person name="Yun M.H."/>
        </authorList>
    </citation>
    <scope>NUCLEOTIDE SEQUENCE</scope>
    <source>
        <strain evidence="1">20211129_DDA</strain>
        <tissue evidence="1">Liver</tissue>
    </source>
</reference>
<accession>A0AAV7T994</accession>
<comment type="caution">
    <text evidence="1">The sequence shown here is derived from an EMBL/GenBank/DDBJ whole genome shotgun (WGS) entry which is preliminary data.</text>
</comment>
<dbReference type="Proteomes" id="UP001066276">
    <property type="component" value="Chromosome 4_1"/>
</dbReference>
<evidence type="ECO:0000313" key="1">
    <source>
        <dbReference type="EMBL" id="KAJ1173067.1"/>
    </source>
</evidence>
<proteinExistence type="predicted"/>
<protein>
    <submittedName>
        <fullName evidence="1">Uncharacterized protein</fullName>
    </submittedName>
</protein>
<dbReference type="AlphaFoldDB" id="A0AAV7T994"/>
<organism evidence="1 2">
    <name type="scientific">Pleurodeles waltl</name>
    <name type="common">Iberian ribbed newt</name>
    <dbReference type="NCBI Taxonomy" id="8319"/>
    <lineage>
        <taxon>Eukaryota</taxon>
        <taxon>Metazoa</taxon>
        <taxon>Chordata</taxon>
        <taxon>Craniata</taxon>
        <taxon>Vertebrata</taxon>
        <taxon>Euteleostomi</taxon>
        <taxon>Amphibia</taxon>
        <taxon>Batrachia</taxon>
        <taxon>Caudata</taxon>
        <taxon>Salamandroidea</taxon>
        <taxon>Salamandridae</taxon>
        <taxon>Pleurodelinae</taxon>
        <taxon>Pleurodeles</taxon>
    </lineage>
</organism>
<evidence type="ECO:0000313" key="2">
    <source>
        <dbReference type="Proteomes" id="UP001066276"/>
    </source>
</evidence>
<gene>
    <name evidence="1" type="ORF">NDU88_004909</name>
</gene>
<sequence>MDQRVIQAMELLREAGASTCWWHPSPAGIVQCGERGGGMLTTPRELSAAGAAGEEGGRREGRGRELRRAYGVDKWWQFEAAAPLRGEAASRHN</sequence>